<dbReference type="GO" id="GO:0017150">
    <property type="term" value="F:tRNA dihydrouridine synthase activity"/>
    <property type="evidence" value="ECO:0007669"/>
    <property type="project" value="InterPro"/>
</dbReference>
<dbReference type="EMBL" id="QBIU01000001">
    <property type="protein sequence ID" value="MWV69695.1"/>
    <property type="molecule type" value="Genomic_DNA"/>
</dbReference>
<comment type="catalytic activity">
    <reaction evidence="10">
        <text>a 5,6-dihydrouridine in tRNA + NADP(+) = a uridine in tRNA + NADPH + H(+)</text>
        <dbReference type="Rhea" id="RHEA:23624"/>
        <dbReference type="Rhea" id="RHEA-COMP:13339"/>
        <dbReference type="Rhea" id="RHEA-COMP:13887"/>
        <dbReference type="ChEBI" id="CHEBI:15378"/>
        <dbReference type="ChEBI" id="CHEBI:57783"/>
        <dbReference type="ChEBI" id="CHEBI:58349"/>
        <dbReference type="ChEBI" id="CHEBI:65315"/>
        <dbReference type="ChEBI" id="CHEBI:74443"/>
    </reaction>
</comment>
<protein>
    <recommendedName>
        <fullName evidence="12">tRNA-dihydrouridine synthase</fullName>
        <ecNumber evidence="12">1.3.1.-</ecNumber>
    </recommendedName>
</protein>
<dbReference type="InterPro" id="IPR001269">
    <property type="entry name" value="DUS_fam"/>
</dbReference>
<keyword evidence="4 12" id="KW-0285">Flavoprotein</keyword>
<comment type="catalytic activity">
    <reaction evidence="11">
        <text>a 5,6-dihydrouridine in tRNA + NAD(+) = a uridine in tRNA + NADH + H(+)</text>
        <dbReference type="Rhea" id="RHEA:54452"/>
        <dbReference type="Rhea" id="RHEA-COMP:13339"/>
        <dbReference type="Rhea" id="RHEA-COMP:13887"/>
        <dbReference type="ChEBI" id="CHEBI:15378"/>
        <dbReference type="ChEBI" id="CHEBI:57540"/>
        <dbReference type="ChEBI" id="CHEBI:57945"/>
        <dbReference type="ChEBI" id="CHEBI:65315"/>
        <dbReference type="ChEBI" id="CHEBI:74443"/>
    </reaction>
</comment>
<dbReference type="PANTHER" id="PTHR45846:SF1">
    <property type="entry name" value="TRNA-DIHYDROURIDINE(47) SYNTHASE [NAD(P)(+)]-LIKE"/>
    <property type="match status" value="1"/>
</dbReference>
<feature type="domain" description="DUS-like FMN-binding" evidence="15">
    <location>
        <begin position="35"/>
        <end position="317"/>
    </location>
</feature>
<evidence type="ECO:0000259" key="15">
    <source>
        <dbReference type="Pfam" id="PF01207"/>
    </source>
</evidence>
<feature type="active site" description="Proton donor" evidence="13">
    <location>
        <position position="123"/>
    </location>
</feature>
<comment type="caution">
    <text evidence="17">The sequence shown here is derived from an EMBL/GenBank/DDBJ whole genome shotgun (WGS) entry which is preliminary data.</text>
</comment>
<sequence>MTYNTIYNNADLLSFHLQNFKASKGQNPLPQPLLMLAPLAGYSDLPFRKVVKTFGVDITVSEMISSHALVYENKKTNLMTLKSPNEIPFALQIAGSKDSILQKAVEKINDFAWVDIIDFNCGCPAPKVANHGNGSALLKDLPRLTQILKNIRKAGIKKIYSVKVRLGYDKKIPLELADAINESGVDYAVVHARTKMDAYKKEKIDYDSVALMRERLHVPLIVNGEISSLESFNAVMSRTGAAGAMIGRAALKSPWIFWQIRNNTSALPFELKRDLVLSHLDSMFEFYGERGVVMFRKNLHAYAKGVPNASSYKDFVNTERNYHALRDSIITFFESNTLQPTDLTPIFNKKSV</sequence>
<keyword evidence="9 12" id="KW-0560">Oxidoreductase</keyword>
<dbReference type="InterPro" id="IPR018517">
    <property type="entry name" value="tRNA_hU_synthase_CS"/>
</dbReference>
<dbReference type="GO" id="GO:0050660">
    <property type="term" value="F:flavin adenine dinucleotide binding"/>
    <property type="evidence" value="ECO:0007669"/>
    <property type="project" value="InterPro"/>
</dbReference>
<comment type="similarity">
    <text evidence="12">Belongs to the dus family.</text>
</comment>
<dbReference type="InterPro" id="IPR013785">
    <property type="entry name" value="Aldolase_TIM"/>
</dbReference>
<keyword evidence="6 12" id="KW-0819">tRNA processing</keyword>
<dbReference type="InterPro" id="IPR024036">
    <property type="entry name" value="tRNA-dHydroUridine_Synthase_C"/>
</dbReference>
<keyword evidence="5 12" id="KW-0288">FMN</keyword>
<feature type="binding site" evidence="14">
    <location>
        <begin position="247"/>
        <end position="248"/>
    </location>
    <ligand>
        <name>FMN</name>
        <dbReference type="ChEBI" id="CHEBI:58210"/>
    </ligand>
</feature>
<name>A0A347VMX9_9HELI</name>
<dbReference type="Pfam" id="PF01207">
    <property type="entry name" value="Dus"/>
    <property type="match status" value="1"/>
</dbReference>
<dbReference type="EC" id="1.3.1.-" evidence="12"/>
<dbReference type="EMBL" id="JRMP02000002">
    <property type="protein sequence ID" value="TLD95544.1"/>
    <property type="molecule type" value="Genomic_DNA"/>
</dbReference>
<evidence type="ECO:0000313" key="17">
    <source>
        <dbReference type="EMBL" id="TLD95544.1"/>
    </source>
</evidence>
<dbReference type="PIRSF" id="PIRSF006621">
    <property type="entry name" value="Dus"/>
    <property type="match status" value="1"/>
</dbReference>
<feature type="binding site" evidence="14">
    <location>
        <position position="163"/>
    </location>
    <ligand>
        <name>FMN</name>
        <dbReference type="ChEBI" id="CHEBI:58210"/>
    </ligand>
</feature>
<dbReference type="Gene3D" id="3.20.20.70">
    <property type="entry name" value="Aldolase class I"/>
    <property type="match status" value="1"/>
</dbReference>
<accession>A0A347VMX9</accession>
<evidence type="ECO:0000256" key="4">
    <source>
        <dbReference type="ARBA" id="ARBA00022630"/>
    </source>
</evidence>
<dbReference type="PROSITE" id="PS01136">
    <property type="entry name" value="UPF0034"/>
    <property type="match status" value="1"/>
</dbReference>
<proteinExistence type="inferred from homology"/>
<feature type="binding site" evidence="14">
    <location>
        <position position="92"/>
    </location>
    <ligand>
        <name>FMN</name>
        <dbReference type="ChEBI" id="CHEBI:58210"/>
    </ligand>
</feature>
<evidence type="ECO:0000256" key="6">
    <source>
        <dbReference type="ARBA" id="ARBA00022694"/>
    </source>
</evidence>
<keyword evidence="3" id="KW-0820">tRNA-binding</keyword>
<reference evidence="17 18" key="1">
    <citation type="journal article" date="2014" name="Genome Announc.">
        <title>Draft genome sequences of eight enterohepatic helicobacter species isolated from both laboratory and wild rodents.</title>
        <authorList>
            <person name="Sheh A."/>
            <person name="Shen Z."/>
            <person name="Fox J.G."/>
        </authorList>
    </citation>
    <scope>NUCLEOTIDE SEQUENCE [LARGE SCALE GENOMIC DNA]</scope>
    <source>
        <strain evidence="17 18">MIT 97-6194</strain>
    </source>
</reference>
<dbReference type="InterPro" id="IPR035587">
    <property type="entry name" value="DUS-like_FMN-bd"/>
</dbReference>
<keyword evidence="7" id="KW-0521">NADP</keyword>
<gene>
    <name evidence="16" type="ORF">DCO61_06720</name>
    <name evidence="17" type="ORF">LS64_001405</name>
</gene>
<keyword evidence="8" id="KW-0694">RNA-binding</keyword>
<dbReference type="Proteomes" id="UP000477070">
    <property type="component" value="Unassembled WGS sequence"/>
</dbReference>
<evidence type="ECO:0000256" key="2">
    <source>
        <dbReference type="ARBA" id="ARBA00002790"/>
    </source>
</evidence>
<evidence type="ECO:0000256" key="8">
    <source>
        <dbReference type="ARBA" id="ARBA00022884"/>
    </source>
</evidence>
<evidence type="ECO:0000256" key="14">
    <source>
        <dbReference type="PIRSR" id="PIRSR006621-2"/>
    </source>
</evidence>
<comment type="cofactor">
    <cofactor evidence="1 12 14">
        <name>FMN</name>
        <dbReference type="ChEBI" id="CHEBI:58210"/>
    </cofactor>
</comment>
<evidence type="ECO:0000256" key="3">
    <source>
        <dbReference type="ARBA" id="ARBA00022555"/>
    </source>
</evidence>
<keyword evidence="18" id="KW-1185">Reference proteome</keyword>
<evidence type="ECO:0000256" key="12">
    <source>
        <dbReference type="PIRNR" id="PIRNR006621"/>
    </source>
</evidence>
<evidence type="ECO:0000256" key="1">
    <source>
        <dbReference type="ARBA" id="ARBA00001917"/>
    </source>
</evidence>
<dbReference type="GO" id="GO:0000049">
    <property type="term" value="F:tRNA binding"/>
    <property type="evidence" value="ECO:0007669"/>
    <property type="project" value="UniProtKB-KW"/>
</dbReference>
<dbReference type="Proteomes" id="UP000029714">
    <property type="component" value="Unassembled WGS sequence"/>
</dbReference>
<evidence type="ECO:0000256" key="10">
    <source>
        <dbReference type="ARBA" id="ARBA00048205"/>
    </source>
</evidence>
<evidence type="ECO:0000256" key="11">
    <source>
        <dbReference type="ARBA" id="ARBA00048802"/>
    </source>
</evidence>
<reference evidence="17" key="3">
    <citation type="submission" date="2018-04" db="EMBL/GenBank/DDBJ databases">
        <authorList>
            <person name="Sheh A."/>
            <person name="Shen Z."/>
            <person name="Mannion A.J."/>
            <person name="Fox J.G."/>
        </authorList>
    </citation>
    <scope>NUCLEOTIDE SEQUENCE</scope>
    <source>
        <strain evidence="17">MIT 97-6194</strain>
    </source>
</reference>
<feature type="binding site" evidence="14">
    <location>
        <position position="191"/>
    </location>
    <ligand>
        <name>FMN</name>
        <dbReference type="ChEBI" id="CHEBI:58210"/>
    </ligand>
</feature>
<evidence type="ECO:0000256" key="9">
    <source>
        <dbReference type="ARBA" id="ARBA00023002"/>
    </source>
</evidence>
<comment type="function">
    <text evidence="2 12">Catalyzes the synthesis of 5,6-dihydrouridine (D), a modified base found in the D-loop of most tRNAs, via the reduction of the C5-C6 double bond in target uridines.</text>
</comment>
<dbReference type="PANTHER" id="PTHR45846">
    <property type="entry name" value="TRNA-DIHYDROURIDINE(47) SYNTHASE [NAD(P)(+)]-LIKE"/>
    <property type="match status" value="1"/>
</dbReference>
<keyword evidence="14" id="KW-0547">Nucleotide-binding</keyword>
<evidence type="ECO:0000256" key="5">
    <source>
        <dbReference type="ARBA" id="ARBA00022643"/>
    </source>
</evidence>
<dbReference type="SUPFAM" id="SSF51395">
    <property type="entry name" value="FMN-linked oxidoreductases"/>
    <property type="match status" value="1"/>
</dbReference>
<dbReference type="CDD" id="cd02801">
    <property type="entry name" value="DUS_like_FMN"/>
    <property type="match status" value="1"/>
</dbReference>
<evidence type="ECO:0000313" key="18">
    <source>
        <dbReference type="Proteomes" id="UP000029714"/>
    </source>
</evidence>
<evidence type="ECO:0000256" key="13">
    <source>
        <dbReference type="PIRSR" id="PIRSR006621-1"/>
    </source>
</evidence>
<evidence type="ECO:0000313" key="19">
    <source>
        <dbReference type="Proteomes" id="UP000477070"/>
    </source>
</evidence>
<dbReference type="AlphaFoldDB" id="A0A347VMX9"/>
<dbReference type="OrthoDB" id="9764501at2"/>
<dbReference type="Gene3D" id="1.10.1200.80">
    <property type="entry name" value="Putative flavin oxidoreducatase, domain 2"/>
    <property type="match status" value="1"/>
</dbReference>
<evidence type="ECO:0000256" key="7">
    <source>
        <dbReference type="ARBA" id="ARBA00022857"/>
    </source>
</evidence>
<dbReference type="STRING" id="1548018.LS64_07045"/>
<reference evidence="17 18" key="2">
    <citation type="journal article" date="2016" name="Infect. Immun.">
        <title>Helicobacter saguini, a Novel Helicobacter Isolated from Cotton-Top Tamarins with Ulcerative Colitis, Has Proinflammatory Properties and Induces Typhlocolitis and Dysplasia in Gnotobiotic IL-10-/- Mice.</title>
        <authorList>
            <person name="Shen Z."/>
            <person name="Mannion A."/>
            <person name="Whary M.T."/>
            <person name="Muthupalani S."/>
            <person name="Sheh A."/>
            <person name="Feng Y."/>
            <person name="Gong G."/>
            <person name="Vandamme P."/>
            <person name="Holcombe H.R."/>
            <person name="Paster B.J."/>
            <person name="Fox J.G."/>
        </authorList>
    </citation>
    <scope>NUCLEOTIDE SEQUENCE [LARGE SCALE GENOMIC DNA]</scope>
    <source>
        <strain evidence="17 18">MIT 97-6194</strain>
    </source>
</reference>
<evidence type="ECO:0000313" key="16">
    <source>
        <dbReference type="EMBL" id="MWV69695.1"/>
    </source>
</evidence>
<organism evidence="17 18">
    <name type="scientific">Helicobacter saguini</name>
    <dbReference type="NCBI Taxonomy" id="1548018"/>
    <lineage>
        <taxon>Bacteria</taxon>
        <taxon>Pseudomonadati</taxon>
        <taxon>Campylobacterota</taxon>
        <taxon>Epsilonproteobacteria</taxon>
        <taxon>Campylobacterales</taxon>
        <taxon>Helicobacteraceae</taxon>
        <taxon>Helicobacter</taxon>
    </lineage>
</organism>
<reference evidence="16 19" key="4">
    <citation type="submission" date="2019-12" db="EMBL/GenBank/DDBJ databases">
        <title>Multi-Generational Helicobacter saguini Isolates.</title>
        <authorList>
            <person name="Mannion A."/>
            <person name="Shen Z."/>
            <person name="Fox J.G."/>
        </authorList>
    </citation>
    <scope>NUCLEOTIDE SEQUENCE [LARGE SCALE GENOMIC DNA]</scope>
    <source>
        <strain evidence="16">16-048</strain>
        <strain evidence="19">16-048 (F4)</strain>
    </source>
</reference>